<dbReference type="AlphaFoldDB" id="A0AAN1FIL9"/>
<feature type="transmembrane region" description="Helical" evidence="1">
    <location>
        <begin position="64"/>
        <end position="85"/>
    </location>
</feature>
<evidence type="ECO:0000313" key="2">
    <source>
        <dbReference type="EMBL" id="ASI91322.1"/>
    </source>
</evidence>
<reference evidence="3" key="1">
    <citation type="submission" date="2016-12" db="EMBL/GenBank/DDBJ databases">
        <title>Comparative genomic analysis reveals the diversity, evolution, and environmental adaptation strategies of the genus Vibrio.</title>
        <authorList>
            <person name="Lin H."/>
            <person name="Wang X."/>
            <person name="Zhang X.-H."/>
        </authorList>
    </citation>
    <scope>NUCLEOTIDE SEQUENCE [LARGE SCALE GENOMIC DNA]</scope>
    <source>
        <strain evidence="3">QT6D1</strain>
    </source>
</reference>
<dbReference type="KEGG" id="vsh:BSZ05_16735"/>
<protein>
    <submittedName>
        <fullName evidence="2">Uncharacterized protein</fullName>
    </submittedName>
</protein>
<keyword evidence="1" id="KW-1133">Transmembrane helix</keyword>
<gene>
    <name evidence="2" type="ORF">BSZ05_16735</name>
</gene>
<organism evidence="2 3">
    <name type="scientific">Vibrio mediterranei</name>
    <dbReference type="NCBI Taxonomy" id="689"/>
    <lineage>
        <taxon>Bacteria</taxon>
        <taxon>Pseudomonadati</taxon>
        <taxon>Pseudomonadota</taxon>
        <taxon>Gammaproteobacteria</taxon>
        <taxon>Vibrionales</taxon>
        <taxon>Vibrionaceae</taxon>
        <taxon>Vibrio</taxon>
    </lineage>
</organism>
<proteinExistence type="predicted"/>
<sequence length="108" mass="12626">MRFGAFIPVYTAPMCVSMYWKMASLFIRVELHLRWSYNSYSINFDTILKTVGGHSNDISNYLELTLLIALKFLSFLFGLMWLMVFSRLTSIDGNKAIDYHRSTFSIIY</sequence>
<dbReference type="Proteomes" id="UP000197092">
    <property type="component" value="Chromosome 1"/>
</dbReference>
<evidence type="ECO:0000256" key="1">
    <source>
        <dbReference type="SAM" id="Phobius"/>
    </source>
</evidence>
<keyword evidence="1" id="KW-0812">Transmembrane</keyword>
<keyword evidence="1" id="KW-0472">Membrane</keyword>
<name>A0AAN1FIL9_9VIBR</name>
<evidence type="ECO:0000313" key="3">
    <source>
        <dbReference type="Proteomes" id="UP000197092"/>
    </source>
</evidence>
<feature type="transmembrane region" description="Helical" evidence="1">
    <location>
        <begin position="7"/>
        <end position="27"/>
    </location>
</feature>
<dbReference type="EMBL" id="CP018308">
    <property type="protein sequence ID" value="ASI91322.1"/>
    <property type="molecule type" value="Genomic_DNA"/>
</dbReference>
<accession>A0AAN1FIL9</accession>